<accession>A0A518BLJ8</accession>
<dbReference type="GO" id="GO:0005524">
    <property type="term" value="F:ATP binding"/>
    <property type="evidence" value="ECO:0007669"/>
    <property type="project" value="UniProtKB-UniRule"/>
</dbReference>
<gene>
    <name evidence="11" type="primary">prkC_8</name>
    <name evidence="11" type="ORF">Pla133_29370</name>
</gene>
<evidence type="ECO:0000313" key="12">
    <source>
        <dbReference type="Proteomes" id="UP000316921"/>
    </source>
</evidence>
<keyword evidence="4 11" id="KW-0418">Kinase</keyword>
<evidence type="ECO:0000256" key="5">
    <source>
        <dbReference type="ARBA" id="ARBA00022840"/>
    </source>
</evidence>
<dbReference type="EMBL" id="CP036287">
    <property type="protein sequence ID" value="QDU67848.1"/>
    <property type="molecule type" value="Genomic_DNA"/>
</dbReference>
<dbReference type="Pfam" id="PF00069">
    <property type="entry name" value="Pkinase"/>
    <property type="match status" value="1"/>
</dbReference>
<organism evidence="11 12">
    <name type="scientific">Engelhardtia mirabilis</name>
    <dbReference type="NCBI Taxonomy" id="2528011"/>
    <lineage>
        <taxon>Bacteria</taxon>
        <taxon>Pseudomonadati</taxon>
        <taxon>Planctomycetota</taxon>
        <taxon>Planctomycetia</taxon>
        <taxon>Planctomycetia incertae sedis</taxon>
        <taxon>Engelhardtia</taxon>
    </lineage>
</organism>
<keyword evidence="9" id="KW-0472">Membrane</keyword>
<dbReference type="Gene3D" id="3.30.200.20">
    <property type="entry name" value="Phosphorylase Kinase, domain 1"/>
    <property type="match status" value="1"/>
</dbReference>
<dbReference type="PROSITE" id="PS00107">
    <property type="entry name" value="PROTEIN_KINASE_ATP"/>
    <property type="match status" value="1"/>
</dbReference>
<dbReference type="RefSeq" id="WP_145066371.1">
    <property type="nucleotide sequence ID" value="NZ_CP036287.1"/>
</dbReference>
<evidence type="ECO:0000256" key="2">
    <source>
        <dbReference type="ARBA" id="ARBA00022679"/>
    </source>
</evidence>
<dbReference type="InterPro" id="IPR008271">
    <property type="entry name" value="Ser/Thr_kinase_AS"/>
</dbReference>
<dbReference type="GO" id="GO:0106310">
    <property type="term" value="F:protein serine kinase activity"/>
    <property type="evidence" value="ECO:0007669"/>
    <property type="project" value="RHEA"/>
</dbReference>
<feature type="transmembrane region" description="Helical" evidence="9">
    <location>
        <begin position="466"/>
        <end position="484"/>
    </location>
</feature>
<evidence type="ECO:0000256" key="1">
    <source>
        <dbReference type="ARBA" id="ARBA00022527"/>
    </source>
</evidence>
<dbReference type="CDD" id="cd14014">
    <property type="entry name" value="STKc_PknB_like"/>
    <property type="match status" value="1"/>
</dbReference>
<feature type="transmembrane region" description="Helical" evidence="9">
    <location>
        <begin position="491"/>
        <end position="513"/>
    </location>
</feature>
<evidence type="ECO:0000256" key="6">
    <source>
        <dbReference type="ARBA" id="ARBA00047899"/>
    </source>
</evidence>
<dbReference type="PANTHER" id="PTHR43289">
    <property type="entry name" value="MITOGEN-ACTIVATED PROTEIN KINASE KINASE KINASE 20-RELATED"/>
    <property type="match status" value="1"/>
</dbReference>
<dbReference type="KEGG" id="pbap:Pla133_29370"/>
<feature type="binding site" evidence="8">
    <location>
        <position position="110"/>
    </location>
    <ligand>
        <name>ATP</name>
        <dbReference type="ChEBI" id="CHEBI:30616"/>
    </ligand>
</feature>
<evidence type="ECO:0000313" key="11">
    <source>
        <dbReference type="EMBL" id="QDU67848.1"/>
    </source>
</evidence>
<dbReference type="GO" id="GO:0004674">
    <property type="term" value="F:protein serine/threonine kinase activity"/>
    <property type="evidence" value="ECO:0007669"/>
    <property type="project" value="UniProtKB-KW"/>
</dbReference>
<dbReference type="InterPro" id="IPR011009">
    <property type="entry name" value="Kinase-like_dom_sf"/>
</dbReference>
<feature type="transmembrane region" description="Helical" evidence="9">
    <location>
        <begin position="438"/>
        <end position="460"/>
    </location>
</feature>
<dbReference type="Gene3D" id="1.10.510.10">
    <property type="entry name" value="Transferase(Phosphotransferase) domain 1"/>
    <property type="match status" value="1"/>
</dbReference>
<evidence type="ECO:0000259" key="10">
    <source>
        <dbReference type="PROSITE" id="PS50011"/>
    </source>
</evidence>
<keyword evidence="5 8" id="KW-0067">ATP-binding</keyword>
<evidence type="ECO:0000256" key="9">
    <source>
        <dbReference type="SAM" id="Phobius"/>
    </source>
</evidence>
<sequence>MHRDDDLPHTGAALEDLLDALVAEYSDRVAAGQRPMPTEYLAQVPAGARPGLERCLRTIDAGTSTPINSTVLRPGTQLGRYELVREIGRGGMAVVWLGRDPELRRAVAIKVLRPGLALEQTHVDRFKREALAVARLKHPNVVQVHEVGESDGFHWLAMEYVEGPSLSTVIDAIDYERPLTARDLALAVGAAHLATGIETFDQAAGRLLAPVAEALHAAHSLGLVHRDVKPSNILLHRDGRAVIADFGLAKADGEPSLSLTGTTIGTPHYMSPEQAHLTTARVDHRTDVYSLGVTLYELLTGERPFQGESFLAVVESIRSQVPTGVRSRAPQRTKDAAAICTRCMQRTPDQRYDDASSLSADLRYLEAGQRTIALAVGGGPWREFCGHMQMAGSGLPYEYRSARTVLGWPLVHIISGPRVPGSTKRVARGWLAMGPKAVGFLAAGQVAIGALAFGGIALGAISGGGLSFGALATGGVAMGLITAGGVSIGPILAMGGIAVGWVAFGGLAIGHWAGGGTTICKHLIDDEADWEAFSQAPTLVAKLAEWWTTP</sequence>
<dbReference type="PANTHER" id="PTHR43289:SF6">
    <property type="entry name" value="SERINE_THREONINE-PROTEIN KINASE NEKL-3"/>
    <property type="match status" value="1"/>
</dbReference>
<keyword evidence="3 8" id="KW-0547">Nucleotide-binding</keyword>
<dbReference type="FunFam" id="3.30.200.20:FF:000035">
    <property type="entry name" value="Serine/threonine protein kinase Stk1"/>
    <property type="match status" value="1"/>
</dbReference>
<name>A0A518BLJ8_9BACT</name>
<proteinExistence type="predicted"/>
<dbReference type="InterPro" id="IPR017441">
    <property type="entry name" value="Protein_kinase_ATP_BS"/>
</dbReference>
<keyword evidence="2 11" id="KW-0808">Transferase</keyword>
<keyword evidence="12" id="KW-1185">Reference proteome</keyword>
<dbReference type="InterPro" id="IPR000719">
    <property type="entry name" value="Prot_kinase_dom"/>
</dbReference>
<evidence type="ECO:0000256" key="7">
    <source>
        <dbReference type="ARBA" id="ARBA00048679"/>
    </source>
</evidence>
<dbReference type="PROSITE" id="PS50011">
    <property type="entry name" value="PROTEIN_KINASE_DOM"/>
    <property type="match status" value="1"/>
</dbReference>
<reference evidence="11 12" key="1">
    <citation type="submission" date="2019-02" db="EMBL/GenBank/DDBJ databases">
        <title>Deep-cultivation of Planctomycetes and their phenomic and genomic characterization uncovers novel biology.</title>
        <authorList>
            <person name="Wiegand S."/>
            <person name="Jogler M."/>
            <person name="Boedeker C."/>
            <person name="Pinto D."/>
            <person name="Vollmers J."/>
            <person name="Rivas-Marin E."/>
            <person name="Kohn T."/>
            <person name="Peeters S.H."/>
            <person name="Heuer A."/>
            <person name="Rast P."/>
            <person name="Oberbeckmann S."/>
            <person name="Bunk B."/>
            <person name="Jeske O."/>
            <person name="Meyerdierks A."/>
            <person name="Storesund J.E."/>
            <person name="Kallscheuer N."/>
            <person name="Luecker S."/>
            <person name="Lage O.M."/>
            <person name="Pohl T."/>
            <person name="Merkel B.J."/>
            <person name="Hornburger P."/>
            <person name="Mueller R.-W."/>
            <person name="Bruemmer F."/>
            <person name="Labrenz M."/>
            <person name="Spormann A.M."/>
            <person name="Op den Camp H."/>
            <person name="Overmann J."/>
            <person name="Amann R."/>
            <person name="Jetten M.S.M."/>
            <person name="Mascher T."/>
            <person name="Medema M.H."/>
            <person name="Devos D.P."/>
            <person name="Kaster A.-K."/>
            <person name="Ovreas L."/>
            <person name="Rohde M."/>
            <person name="Galperin M.Y."/>
            <person name="Jogler C."/>
        </authorList>
    </citation>
    <scope>NUCLEOTIDE SEQUENCE [LARGE SCALE GENOMIC DNA]</scope>
    <source>
        <strain evidence="11 12">Pla133</strain>
    </source>
</reference>
<keyword evidence="9" id="KW-0812">Transmembrane</keyword>
<comment type="catalytic activity">
    <reaction evidence="6">
        <text>L-threonyl-[protein] + ATP = O-phospho-L-threonyl-[protein] + ADP + H(+)</text>
        <dbReference type="Rhea" id="RHEA:46608"/>
        <dbReference type="Rhea" id="RHEA-COMP:11060"/>
        <dbReference type="Rhea" id="RHEA-COMP:11605"/>
        <dbReference type="ChEBI" id="CHEBI:15378"/>
        <dbReference type="ChEBI" id="CHEBI:30013"/>
        <dbReference type="ChEBI" id="CHEBI:30616"/>
        <dbReference type="ChEBI" id="CHEBI:61977"/>
        <dbReference type="ChEBI" id="CHEBI:456216"/>
        <dbReference type="EC" id="2.7.11.1"/>
    </reaction>
</comment>
<dbReference type="SUPFAM" id="SSF56112">
    <property type="entry name" value="Protein kinase-like (PK-like)"/>
    <property type="match status" value="1"/>
</dbReference>
<protein>
    <submittedName>
        <fullName evidence="11">Serine/threonine-protein kinase PrkC</fullName>
        <ecNumber evidence="11">2.7.11.1</ecNumber>
    </submittedName>
</protein>
<dbReference type="EC" id="2.7.11.1" evidence="11"/>
<feature type="domain" description="Protein kinase" evidence="10">
    <location>
        <begin position="81"/>
        <end position="365"/>
    </location>
</feature>
<keyword evidence="1" id="KW-0723">Serine/threonine-protein kinase</keyword>
<evidence type="ECO:0000256" key="4">
    <source>
        <dbReference type="ARBA" id="ARBA00022777"/>
    </source>
</evidence>
<dbReference type="PROSITE" id="PS00108">
    <property type="entry name" value="PROTEIN_KINASE_ST"/>
    <property type="match status" value="1"/>
</dbReference>
<evidence type="ECO:0000256" key="8">
    <source>
        <dbReference type="PROSITE-ProRule" id="PRU10141"/>
    </source>
</evidence>
<dbReference type="AlphaFoldDB" id="A0A518BLJ8"/>
<keyword evidence="9" id="KW-1133">Transmembrane helix</keyword>
<comment type="catalytic activity">
    <reaction evidence="7">
        <text>L-seryl-[protein] + ATP = O-phospho-L-seryl-[protein] + ADP + H(+)</text>
        <dbReference type="Rhea" id="RHEA:17989"/>
        <dbReference type="Rhea" id="RHEA-COMP:9863"/>
        <dbReference type="Rhea" id="RHEA-COMP:11604"/>
        <dbReference type="ChEBI" id="CHEBI:15378"/>
        <dbReference type="ChEBI" id="CHEBI:29999"/>
        <dbReference type="ChEBI" id="CHEBI:30616"/>
        <dbReference type="ChEBI" id="CHEBI:83421"/>
        <dbReference type="ChEBI" id="CHEBI:456216"/>
        <dbReference type="EC" id="2.7.11.1"/>
    </reaction>
</comment>
<dbReference type="Proteomes" id="UP000316921">
    <property type="component" value="Chromosome"/>
</dbReference>
<dbReference type="SMART" id="SM00220">
    <property type="entry name" value="S_TKc"/>
    <property type="match status" value="1"/>
</dbReference>
<evidence type="ECO:0000256" key="3">
    <source>
        <dbReference type="ARBA" id="ARBA00022741"/>
    </source>
</evidence>